<name>A0A8J3Q9B2_9ACTN</name>
<comment type="caution">
    <text evidence="2">The sequence shown here is derived from an EMBL/GenBank/DDBJ whole genome shotgun (WGS) entry which is preliminary data.</text>
</comment>
<proteinExistence type="predicted"/>
<evidence type="ECO:0000313" key="2">
    <source>
        <dbReference type="EMBL" id="GIH06528.1"/>
    </source>
</evidence>
<accession>A0A8J3Q9B2</accession>
<reference evidence="2" key="1">
    <citation type="submission" date="2021-01" db="EMBL/GenBank/DDBJ databases">
        <title>Whole genome shotgun sequence of Rhizocola hellebori NBRC 109834.</title>
        <authorList>
            <person name="Komaki H."/>
            <person name="Tamura T."/>
        </authorList>
    </citation>
    <scope>NUCLEOTIDE SEQUENCE</scope>
    <source>
        <strain evidence="2">NBRC 109834</strain>
    </source>
</reference>
<keyword evidence="3" id="KW-1185">Reference proteome</keyword>
<keyword evidence="1" id="KW-0812">Transmembrane</keyword>
<dbReference type="RefSeq" id="WP_203910343.1">
    <property type="nucleotide sequence ID" value="NZ_BONY01000028.1"/>
</dbReference>
<dbReference type="AlphaFoldDB" id="A0A8J3Q9B2"/>
<evidence type="ECO:0000313" key="3">
    <source>
        <dbReference type="Proteomes" id="UP000612899"/>
    </source>
</evidence>
<keyword evidence="1" id="KW-0472">Membrane</keyword>
<dbReference type="Proteomes" id="UP000612899">
    <property type="component" value="Unassembled WGS sequence"/>
</dbReference>
<gene>
    <name evidence="2" type="ORF">Rhe02_45950</name>
</gene>
<sequence length="352" mass="38363">MTTDFDNKDDYLVRRAWELLDPLRDIEVPPMTVTAAELRRRAEQRHHGPRVWWLWHQRALMTRRRMMTLATAGVALAVAIGAVVFTVTLAASPAVAAPAPLTMDTSDSPPSARAWLTSTAAALTTLDAGVDRPNTYVHLQRWTIDTTSPALELFASDERLWWRPDLAAVTAHTKLPAQPSGKQAAQWLLGPPNTAATEVVHHPSGSYSLLVDRPAADVATLERQLESQEPASNGPQATLRAVAAFAQFHYLGARQRAAALLALADVEGIRWRGKTTDRAGRPGFAISVDSRPGPGGSVRDVLVYDLSGELLSHEQITLLPPVGFAVPRYTVTAYTLYLECVRTLDFGPATQA</sequence>
<evidence type="ECO:0008006" key="4">
    <source>
        <dbReference type="Google" id="ProtNLM"/>
    </source>
</evidence>
<feature type="transmembrane region" description="Helical" evidence="1">
    <location>
        <begin position="67"/>
        <end position="91"/>
    </location>
</feature>
<evidence type="ECO:0000256" key="1">
    <source>
        <dbReference type="SAM" id="Phobius"/>
    </source>
</evidence>
<keyword evidence="1" id="KW-1133">Transmembrane helix</keyword>
<protein>
    <recommendedName>
        <fullName evidence="4">CU044_5270 family protein</fullName>
    </recommendedName>
</protein>
<organism evidence="2 3">
    <name type="scientific">Rhizocola hellebori</name>
    <dbReference type="NCBI Taxonomy" id="1392758"/>
    <lineage>
        <taxon>Bacteria</taxon>
        <taxon>Bacillati</taxon>
        <taxon>Actinomycetota</taxon>
        <taxon>Actinomycetes</taxon>
        <taxon>Micromonosporales</taxon>
        <taxon>Micromonosporaceae</taxon>
        <taxon>Rhizocola</taxon>
    </lineage>
</organism>
<dbReference type="EMBL" id="BONY01000028">
    <property type="protein sequence ID" value="GIH06528.1"/>
    <property type="molecule type" value="Genomic_DNA"/>
</dbReference>